<dbReference type="EMBL" id="CABWMH010000011">
    <property type="protein sequence ID" value="VXB94719.1"/>
    <property type="molecule type" value="Genomic_DNA"/>
</dbReference>
<feature type="region of interest" description="Disordered" evidence="1">
    <location>
        <begin position="1"/>
        <end position="23"/>
    </location>
</feature>
<accession>A0AAX3J721</accession>
<evidence type="ECO:0000256" key="1">
    <source>
        <dbReference type="SAM" id="MobiDB-lite"/>
    </source>
</evidence>
<protein>
    <submittedName>
        <fullName evidence="2">Uncharacterized protein</fullName>
    </submittedName>
</protein>
<dbReference type="Proteomes" id="UP000433737">
    <property type="component" value="Unassembled WGS sequence"/>
</dbReference>
<organism evidence="2 3">
    <name type="scientific">Pantoea brenneri</name>
    <dbReference type="NCBI Taxonomy" id="472694"/>
    <lineage>
        <taxon>Bacteria</taxon>
        <taxon>Pseudomonadati</taxon>
        <taxon>Pseudomonadota</taxon>
        <taxon>Gammaproteobacteria</taxon>
        <taxon>Enterobacterales</taxon>
        <taxon>Erwiniaceae</taxon>
        <taxon>Pantoea</taxon>
    </lineage>
</organism>
<comment type="caution">
    <text evidence="2">The sequence shown here is derived from an EMBL/GenBank/DDBJ whole genome shotgun (WGS) entry which is preliminary data.</text>
</comment>
<evidence type="ECO:0000313" key="3">
    <source>
        <dbReference type="Proteomes" id="UP000433737"/>
    </source>
</evidence>
<reference evidence="2 3" key="1">
    <citation type="submission" date="2019-10" db="EMBL/GenBank/DDBJ databases">
        <authorList>
            <person name="Karimi E."/>
        </authorList>
    </citation>
    <scope>NUCLEOTIDE SEQUENCE [LARGE SCALE GENOMIC DNA]</scope>
    <source>
        <strain evidence="2">Pantoea sp. 111</strain>
    </source>
</reference>
<sequence>MEGADKMEKNEGKSIREMSVGVSSWMKRGNRAEDVSLWR</sequence>
<name>A0AAX3J721_9GAMM</name>
<proteinExistence type="predicted"/>
<dbReference type="AlphaFoldDB" id="A0AAX3J721"/>
<feature type="compositionally biased region" description="Basic and acidic residues" evidence="1">
    <location>
        <begin position="1"/>
        <end position="16"/>
    </location>
</feature>
<evidence type="ECO:0000313" key="2">
    <source>
        <dbReference type="EMBL" id="VXB94719.1"/>
    </source>
</evidence>
<gene>
    <name evidence="2" type="ORF">PANT111_190248</name>
</gene>